<accession>A0A0P7BYX0</accession>
<name>A0A0P7BYX0_9BACT</name>
<dbReference type="PATRIC" id="fig|1605367.3.peg.669"/>
<protein>
    <submittedName>
        <fullName evidence="1">Uncharacterized protein</fullName>
    </submittedName>
</protein>
<proteinExistence type="predicted"/>
<sequence>MSELFPGMNPNVRLSHLDSDEKTIVEFLAKDWYITNGGANFKLNHKSSYSYFLMKPTRDFKEMFNIEREIAVIFSPYTDFEPRSLDAIEYVYSAFSDLRLETVCCVLISRDKNIQQRVSSLLKGDPESRVVIPFSYDDYFYASNSYFVKNRFRNFFFERDLFAFESPITKDFFFFGRSKLIQKLINRHKSKENSGLFGLRKTGKTSVVNGVHRALKVEGIPSVVIDCQDTAFNQKRWFKALLFLMKEIKKQNNVQSQLEPEEKYNEEQASESFEKDIKRVYKKLGQKPVLFIFDEIENISPGTSPNHFWKTELDFVLFWQTIRSKFQKFLREEKTSVFTFLIVGTNPKALETPRIQSTDNPIFNKVPFEFIQGFNLDQTTEMVSKLGGYMGLEFDEIVYSKLNEDFGGHPYLIRHVCSIANEKATSNRPVKIDKIKYQEAKKLFGERYGHYFDMILQVLIEFYPEEYDMLTYLALDDIDSFMDLANLSTELIAHLKGYGVIDENDGSFFFKIESIKQYLISKNQYQAKLKSPEKRWKEISERRNKLESELRQVVRMQLQSHFGKSDAFQKVIDVFGDPRKSQSRGKEYSELFDPIKTEIYFSDLSKLINKYYQEASFNNIFGTNKSETIACLEVINKYRTDAHAKNIDSSEMEFFRVHISKIEKLVNEFM</sequence>
<gene>
    <name evidence="1" type="ORF">AFM12_16190</name>
</gene>
<dbReference type="OrthoDB" id="9811804at2"/>
<reference evidence="1 2" key="1">
    <citation type="submission" date="2015-07" db="EMBL/GenBank/DDBJ databases">
        <title>The draft genome sequence of Leadbetterella sp. JN14-9.</title>
        <authorList>
            <person name="Liu Y."/>
            <person name="Du J."/>
            <person name="Shao Z."/>
        </authorList>
    </citation>
    <scope>NUCLEOTIDE SEQUENCE [LARGE SCALE GENOMIC DNA]</scope>
    <source>
        <strain evidence="1 2">JN14-9</strain>
    </source>
</reference>
<comment type="caution">
    <text evidence="1">The sequence shown here is derived from an EMBL/GenBank/DDBJ whole genome shotgun (WGS) entry which is preliminary data.</text>
</comment>
<dbReference type="SUPFAM" id="SSF52540">
    <property type="entry name" value="P-loop containing nucleoside triphosphate hydrolases"/>
    <property type="match status" value="1"/>
</dbReference>
<dbReference type="AlphaFoldDB" id="A0A0P7BYX0"/>
<dbReference type="Gene3D" id="3.40.50.300">
    <property type="entry name" value="P-loop containing nucleotide triphosphate hydrolases"/>
    <property type="match status" value="1"/>
</dbReference>
<dbReference type="PANTHER" id="PTHR34301">
    <property type="entry name" value="DNA-BINDING PROTEIN-RELATED"/>
    <property type="match status" value="1"/>
</dbReference>
<evidence type="ECO:0000313" key="1">
    <source>
        <dbReference type="EMBL" id="KPM47327.1"/>
    </source>
</evidence>
<dbReference type="InterPro" id="IPR027417">
    <property type="entry name" value="P-loop_NTPase"/>
</dbReference>
<dbReference type="EMBL" id="LGTQ01000012">
    <property type="protein sequence ID" value="KPM47327.1"/>
    <property type="molecule type" value="Genomic_DNA"/>
</dbReference>
<keyword evidence="2" id="KW-1185">Reference proteome</keyword>
<organism evidence="1 2">
    <name type="scientific">Jiulongibacter sediminis</name>
    <dbReference type="NCBI Taxonomy" id="1605367"/>
    <lineage>
        <taxon>Bacteria</taxon>
        <taxon>Pseudomonadati</taxon>
        <taxon>Bacteroidota</taxon>
        <taxon>Cytophagia</taxon>
        <taxon>Cytophagales</taxon>
        <taxon>Leadbetterellaceae</taxon>
        <taxon>Jiulongibacter</taxon>
    </lineage>
</organism>
<evidence type="ECO:0000313" key="2">
    <source>
        <dbReference type="Proteomes" id="UP000050454"/>
    </source>
</evidence>
<dbReference type="Proteomes" id="UP000050454">
    <property type="component" value="Unassembled WGS sequence"/>
</dbReference>
<dbReference type="PANTHER" id="PTHR34301:SF8">
    <property type="entry name" value="ATPASE DOMAIN-CONTAINING PROTEIN"/>
    <property type="match status" value="1"/>
</dbReference>
<dbReference type="RefSeq" id="WP_055150249.1">
    <property type="nucleotide sequence ID" value="NZ_JXSZ01000012.1"/>
</dbReference>